<reference evidence="5 6" key="1">
    <citation type="submission" date="2020-02" db="EMBL/GenBank/DDBJ databases">
        <title>complete genome sequence of Rhodobacteraceae bacterium.</title>
        <authorList>
            <person name="Park J."/>
            <person name="Kim Y.-S."/>
            <person name="Kim K.-H."/>
        </authorList>
    </citation>
    <scope>NUCLEOTIDE SEQUENCE [LARGE SCALE GENOMIC DNA]</scope>
    <source>
        <strain evidence="5 6">RR4-56</strain>
    </source>
</reference>
<protein>
    <submittedName>
        <fullName evidence="5">SDR family oxidoreductase</fullName>
    </submittedName>
</protein>
<proteinExistence type="inferred from homology"/>
<name>A0A7L5C2F8_9RHOB</name>
<dbReference type="AlphaFoldDB" id="A0A7L5C2F8"/>
<dbReference type="Pfam" id="PF13561">
    <property type="entry name" value="adh_short_C2"/>
    <property type="match status" value="1"/>
</dbReference>
<accession>A0A7L5C2F8</accession>
<sequence length="269" mass="27632">MSVIDDLFSLAGKTALVTGGATGIGRMAATGLAGAGARVLIASRKGEMCEVTAQEINALGLPGKVEGFAGDVGAEIGIEALAKEVEKRTGALHILMNNAGTTWGKPYGEFPHSAWEKVMSVNVAGLFSLTQRLTPLLAKTATLEDPARVVNVGSVMGTAPIGVGAYSYSASKGAVHHLTKILATELADKRITVNAIAPGPFQSNMTAFATADAENRDRIGAKTPLGRIGMPDDIAGLMVFLGSKAGAYVTGAIIPTDGGIHVETVKDLF</sequence>
<keyword evidence="2" id="KW-0521">NADP</keyword>
<dbReference type="Gene3D" id="3.40.50.720">
    <property type="entry name" value="NAD(P)-binding Rossmann-like Domain"/>
    <property type="match status" value="1"/>
</dbReference>
<dbReference type="InterPro" id="IPR052178">
    <property type="entry name" value="Sec_Metab_Biosynth_SDR"/>
</dbReference>
<comment type="similarity">
    <text evidence="1">Belongs to the short-chain dehydrogenases/reductases (SDR) family.</text>
</comment>
<dbReference type="PRINTS" id="PR00081">
    <property type="entry name" value="GDHRDH"/>
</dbReference>
<dbReference type="PANTHER" id="PTHR43618:SF8">
    <property type="entry name" value="7ALPHA-HYDROXYSTEROID DEHYDROGENASE"/>
    <property type="match status" value="1"/>
</dbReference>
<evidence type="ECO:0000256" key="1">
    <source>
        <dbReference type="ARBA" id="ARBA00006484"/>
    </source>
</evidence>
<evidence type="ECO:0000313" key="6">
    <source>
        <dbReference type="Proteomes" id="UP000503336"/>
    </source>
</evidence>
<dbReference type="SUPFAM" id="SSF51735">
    <property type="entry name" value="NAD(P)-binding Rossmann-fold domains"/>
    <property type="match status" value="1"/>
</dbReference>
<dbReference type="SMART" id="SM00822">
    <property type="entry name" value="PKS_KR"/>
    <property type="match status" value="1"/>
</dbReference>
<dbReference type="EMBL" id="CP049056">
    <property type="protein sequence ID" value="QIE56374.1"/>
    <property type="molecule type" value="Genomic_DNA"/>
</dbReference>
<dbReference type="InterPro" id="IPR002347">
    <property type="entry name" value="SDR_fam"/>
</dbReference>
<dbReference type="PANTHER" id="PTHR43618">
    <property type="entry name" value="7-ALPHA-HYDROXYSTEROID DEHYDROGENASE"/>
    <property type="match status" value="1"/>
</dbReference>
<keyword evidence="3" id="KW-0560">Oxidoreductase</keyword>
<dbReference type="GO" id="GO:0016491">
    <property type="term" value="F:oxidoreductase activity"/>
    <property type="evidence" value="ECO:0007669"/>
    <property type="project" value="UniProtKB-KW"/>
</dbReference>
<feature type="domain" description="Ketoreductase" evidence="4">
    <location>
        <begin position="13"/>
        <end position="199"/>
    </location>
</feature>
<evidence type="ECO:0000259" key="4">
    <source>
        <dbReference type="SMART" id="SM00822"/>
    </source>
</evidence>
<keyword evidence="6" id="KW-1185">Reference proteome</keyword>
<dbReference type="InterPro" id="IPR036291">
    <property type="entry name" value="NAD(P)-bd_dom_sf"/>
</dbReference>
<gene>
    <name evidence="5" type="ORF">G5B40_13425</name>
</gene>
<dbReference type="FunFam" id="3.40.50.720:FF:000084">
    <property type="entry name" value="Short-chain dehydrogenase reductase"/>
    <property type="match status" value="1"/>
</dbReference>
<evidence type="ECO:0000256" key="2">
    <source>
        <dbReference type="ARBA" id="ARBA00022857"/>
    </source>
</evidence>
<dbReference type="Proteomes" id="UP000503336">
    <property type="component" value="Chromosome"/>
</dbReference>
<evidence type="ECO:0000256" key="3">
    <source>
        <dbReference type="ARBA" id="ARBA00023002"/>
    </source>
</evidence>
<dbReference type="InterPro" id="IPR057326">
    <property type="entry name" value="KR_dom"/>
</dbReference>
<dbReference type="PRINTS" id="PR00080">
    <property type="entry name" value="SDRFAMILY"/>
</dbReference>
<dbReference type="InterPro" id="IPR020904">
    <property type="entry name" value="Sc_DH/Rdtase_CS"/>
</dbReference>
<dbReference type="KEGG" id="hdh:G5B40_13425"/>
<dbReference type="RefSeq" id="WP_165099536.1">
    <property type="nucleotide sequence ID" value="NZ_CP049056.1"/>
</dbReference>
<dbReference type="PROSITE" id="PS00061">
    <property type="entry name" value="ADH_SHORT"/>
    <property type="match status" value="1"/>
</dbReference>
<evidence type="ECO:0000313" key="5">
    <source>
        <dbReference type="EMBL" id="QIE56374.1"/>
    </source>
</evidence>
<organism evidence="5 6">
    <name type="scientific">Pikeienuella piscinae</name>
    <dbReference type="NCBI Taxonomy" id="2748098"/>
    <lineage>
        <taxon>Bacteria</taxon>
        <taxon>Pseudomonadati</taxon>
        <taxon>Pseudomonadota</taxon>
        <taxon>Alphaproteobacteria</taxon>
        <taxon>Rhodobacterales</taxon>
        <taxon>Paracoccaceae</taxon>
        <taxon>Pikeienuella</taxon>
    </lineage>
</organism>